<protein>
    <submittedName>
        <fullName evidence="5">HxlR family transcriptional regulator</fullName>
    </submittedName>
</protein>
<feature type="domain" description="HTH hxlR-type" evidence="4">
    <location>
        <begin position="37"/>
        <end position="137"/>
    </location>
</feature>
<dbReference type="GO" id="GO:0003677">
    <property type="term" value="F:DNA binding"/>
    <property type="evidence" value="ECO:0007669"/>
    <property type="project" value="UniProtKB-KW"/>
</dbReference>
<dbReference type="InterPro" id="IPR002577">
    <property type="entry name" value="HTH_HxlR"/>
</dbReference>
<accession>A0A2T0T2C9</accession>
<dbReference type="AlphaFoldDB" id="A0A2T0T2C9"/>
<dbReference type="OrthoDB" id="9800966at2"/>
<name>A0A2T0T2C9_9PSEU</name>
<keyword evidence="6" id="KW-1185">Reference proteome</keyword>
<dbReference type="SUPFAM" id="SSF46785">
    <property type="entry name" value="Winged helix' DNA-binding domain"/>
    <property type="match status" value="1"/>
</dbReference>
<dbReference type="PANTHER" id="PTHR33204">
    <property type="entry name" value="TRANSCRIPTIONAL REGULATOR, MARR FAMILY"/>
    <property type="match status" value="1"/>
</dbReference>
<evidence type="ECO:0000313" key="5">
    <source>
        <dbReference type="EMBL" id="PRY39801.1"/>
    </source>
</evidence>
<dbReference type="InterPro" id="IPR036390">
    <property type="entry name" value="WH_DNA-bd_sf"/>
</dbReference>
<sequence>MKSRVARGKTWWATLTTVSEAAREPDEDRPSGHPGACPNFHAAVELIGRKWNGVILQQLLTGPLRFLELRERVPRVTDAMLSQRLKELEAAALVERVVTTTSRPVEVRYKLTPIGDRLAPVLDAVAAWGNEWAAEVSP</sequence>
<dbReference type="EMBL" id="PVTF01000007">
    <property type="protein sequence ID" value="PRY39801.1"/>
    <property type="molecule type" value="Genomic_DNA"/>
</dbReference>
<evidence type="ECO:0000259" key="4">
    <source>
        <dbReference type="PROSITE" id="PS51118"/>
    </source>
</evidence>
<reference evidence="5 6" key="1">
    <citation type="submission" date="2018-03" db="EMBL/GenBank/DDBJ databases">
        <title>Genomic Encyclopedia of Archaeal and Bacterial Type Strains, Phase II (KMG-II): from individual species to whole genera.</title>
        <authorList>
            <person name="Goeker M."/>
        </authorList>
    </citation>
    <scope>NUCLEOTIDE SEQUENCE [LARGE SCALE GENOMIC DNA]</scope>
    <source>
        <strain evidence="5 6">DSM 44720</strain>
    </source>
</reference>
<proteinExistence type="predicted"/>
<dbReference type="PROSITE" id="PS51118">
    <property type="entry name" value="HTH_HXLR"/>
    <property type="match status" value="1"/>
</dbReference>
<evidence type="ECO:0000313" key="6">
    <source>
        <dbReference type="Proteomes" id="UP000239494"/>
    </source>
</evidence>
<keyword evidence="2" id="KW-0238">DNA-binding</keyword>
<organism evidence="5 6">
    <name type="scientific">Umezawaea tangerina</name>
    <dbReference type="NCBI Taxonomy" id="84725"/>
    <lineage>
        <taxon>Bacteria</taxon>
        <taxon>Bacillati</taxon>
        <taxon>Actinomycetota</taxon>
        <taxon>Actinomycetes</taxon>
        <taxon>Pseudonocardiales</taxon>
        <taxon>Pseudonocardiaceae</taxon>
        <taxon>Umezawaea</taxon>
    </lineage>
</organism>
<dbReference type="PANTHER" id="PTHR33204:SF37">
    <property type="entry name" value="HTH-TYPE TRANSCRIPTIONAL REGULATOR YODB"/>
    <property type="match status" value="1"/>
</dbReference>
<keyword evidence="1" id="KW-0805">Transcription regulation</keyword>
<dbReference type="Proteomes" id="UP000239494">
    <property type="component" value="Unassembled WGS sequence"/>
</dbReference>
<dbReference type="Gene3D" id="1.10.10.10">
    <property type="entry name" value="Winged helix-like DNA-binding domain superfamily/Winged helix DNA-binding domain"/>
    <property type="match status" value="1"/>
</dbReference>
<evidence type="ECO:0000256" key="1">
    <source>
        <dbReference type="ARBA" id="ARBA00023015"/>
    </source>
</evidence>
<dbReference type="InterPro" id="IPR011991">
    <property type="entry name" value="ArsR-like_HTH"/>
</dbReference>
<evidence type="ECO:0000256" key="2">
    <source>
        <dbReference type="ARBA" id="ARBA00023125"/>
    </source>
</evidence>
<evidence type="ECO:0000256" key="3">
    <source>
        <dbReference type="ARBA" id="ARBA00023163"/>
    </source>
</evidence>
<keyword evidence="3" id="KW-0804">Transcription</keyword>
<gene>
    <name evidence="5" type="ORF">CLV43_107388</name>
</gene>
<comment type="caution">
    <text evidence="5">The sequence shown here is derived from an EMBL/GenBank/DDBJ whole genome shotgun (WGS) entry which is preliminary data.</text>
</comment>
<dbReference type="Pfam" id="PF01638">
    <property type="entry name" value="HxlR"/>
    <property type="match status" value="1"/>
</dbReference>
<dbReference type="InterPro" id="IPR036388">
    <property type="entry name" value="WH-like_DNA-bd_sf"/>
</dbReference>
<dbReference type="CDD" id="cd00090">
    <property type="entry name" value="HTH_ARSR"/>
    <property type="match status" value="1"/>
</dbReference>